<dbReference type="PROSITE" id="PS51996">
    <property type="entry name" value="TR_MART"/>
    <property type="match status" value="1"/>
</dbReference>
<evidence type="ECO:0000313" key="3">
    <source>
        <dbReference type="Proteomes" id="UP000663836"/>
    </source>
</evidence>
<sequence>MNGFLSTTVDYDVALRFAGNAQKLDKGYKSTLFLLKIDKKVRQPYTFIGDCSAIQGELEVLFSLGTIWRIKSVIPNKNLYKIELSSCDDMDLQLTELRQKYMKQGYRFSALGDILHALGHDAEAEWFYNKMLEQPSLDNRTRGILYQKIGMIRKEKGDLNGACEKLERAAALLKPQINESDMSRSPSTLCKSRSENGNLNHVQWQQ</sequence>
<dbReference type="Gene3D" id="3.90.176.10">
    <property type="entry name" value="Toxin ADP-ribosyltransferase, Chain A, domain 1"/>
    <property type="match status" value="1"/>
</dbReference>
<dbReference type="SUPFAM" id="SSF48452">
    <property type="entry name" value="TPR-like"/>
    <property type="match status" value="1"/>
</dbReference>
<organism evidence="2 3">
    <name type="scientific">Rotaria sordida</name>
    <dbReference type="NCBI Taxonomy" id="392033"/>
    <lineage>
        <taxon>Eukaryota</taxon>
        <taxon>Metazoa</taxon>
        <taxon>Spiralia</taxon>
        <taxon>Gnathifera</taxon>
        <taxon>Rotifera</taxon>
        <taxon>Eurotatoria</taxon>
        <taxon>Bdelloidea</taxon>
        <taxon>Philodinida</taxon>
        <taxon>Philodinidae</taxon>
        <taxon>Rotaria</taxon>
    </lineage>
</organism>
<gene>
    <name evidence="2" type="ORF">JBS370_LOCUS27705</name>
</gene>
<dbReference type="EMBL" id="CAJOBD010005287">
    <property type="protein sequence ID" value="CAF4026206.1"/>
    <property type="molecule type" value="Genomic_DNA"/>
</dbReference>
<evidence type="ECO:0000313" key="2">
    <source>
        <dbReference type="EMBL" id="CAF4026206.1"/>
    </source>
</evidence>
<protein>
    <submittedName>
        <fullName evidence="2">Uncharacterized protein</fullName>
    </submittedName>
</protein>
<dbReference type="SUPFAM" id="SSF56399">
    <property type="entry name" value="ADP-ribosylation"/>
    <property type="match status" value="1"/>
</dbReference>
<feature type="region of interest" description="Disordered" evidence="1">
    <location>
        <begin position="177"/>
        <end position="206"/>
    </location>
</feature>
<name>A0A819QAG4_9BILA</name>
<accession>A0A819QAG4</accession>
<comment type="caution">
    <text evidence="2">The sequence shown here is derived from an EMBL/GenBank/DDBJ whole genome shotgun (WGS) entry which is preliminary data.</text>
</comment>
<dbReference type="AlphaFoldDB" id="A0A819QAG4"/>
<proteinExistence type="predicted"/>
<dbReference type="Proteomes" id="UP000663836">
    <property type="component" value="Unassembled WGS sequence"/>
</dbReference>
<reference evidence="2" key="1">
    <citation type="submission" date="2021-02" db="EMBL/GenBank/DDBJ databases">
        <authorList>
            <person name="Nowell W R."/>
        </authorList>
    </citation>
    <scope>NUCLEOTIDE SEQUENCE</scope>
</reference>
<evidence type="ECO:0000256" key="1">
    <source>
        <dbReference type="SAM" id="MobiDB-lite"/>
    </source>
</evidence>
<dbReference type="InterPro" id="IPR011990">
    <property type="entry name" value="TPR-like_helical_dom_sf"/>
</dbReference>